<gene>
    <name evidence="10" type="ORF">BCR36DRAFT_345565</name>
</gene>
<protein>
    <recommendedName>
        <fullName evidence="3">CST complex subunit STN1</fullName>
    </recommendedName>
    <alternativeName>
        <fullName evidence="8">Suppressor of cdc thirteen homolog</fullName>
    </alternativeName>
</protein>
<dbReference type="Pfam" id="PF01336">
    <property type="entry name" value="tRNA_anti-codon"/>
    <property type="match status" value="1"/>
</dbReference>
<dbReference type="PANTHER" id="PTHR13989:SF33">
    <property type="entry name" value="CST COMPLEX SUBUNIT STN1"/>
    <property type="match status" value="1"/>
</dbReference>
<dbReference type="GO" id="GO:0003677">
    <property type="term" value="F:DNA binding"/>
    <property type="evidence" value="ECO:0007669"/>
    <property type="project" value="UniProtKB-KW"/>
</dbReference>
<dbReference type="OrthoDB" id="77828at2759"/>
<proteinExistence type="predicted"/>
<dbReference type="SUPFAM" id="SSF50249">
    <property type="entry name" value="Nucleic acid-binding proteins"/>
    <property type="match status" value="1"/>
</dbReference>
<dbReference type="EMBL" id="MCFH01000007">
    <property type="protein sequence ID" value="ORX56474.1"/>
    <property type="molecule type" value="Genomic_DNA"/>
</dbReference>
<sequence>MAEKPNTNNNILYWGLNPKFWATPSVFIKDIYLMESYNSITEYYNYYNNPVLKVKILGVITAKDINSKIISYTVDDGSERIECIMFKKDLNENEISDKSQFQLFDTISIKGKIYDFKKQRKLNIISIKKEYDRNVEAFFWLEVIKQRKEYQKEYNITEESKKDVKEFYSNKRLNAKQKSFYNYNEIFKKLDNSKRQKIGNNSIIKDENILKCNVMKYLSDNKLYSFQFSKIMKENELRNKAIELLEEKENNSASENQISLLFQKVFYQLVKEGVIFQLDSYHDTYALIHYKYNLGEAIFGILKNKNECVSYQDILKLLSNTTAFKYAPEKVVKKALNYLVTNQKLSKNTNKDGETLYKFIKQSD</sequence>
<keyword evidence="11" id="KW-1185">Reference proteome</keyword>
<reference evidence="10 11" key="2">
    <citation type="submission" date="2016-08" db="EMBL/GenBank/DDBJ databases">
        <title>Pervasive Adenine N6-methylation of Active Genes in Fungi.</title>
        <authorList>
            <consortium name="DOE Joint Genome Institute"/>
            <person name="Mondo S.J."/>
            <person name="Dannebaum R.O."/>
            <person name="Kuo R.C."/>
            <person name="Labutti K."/>
            <person name="Haridas S."/>
            <person name="Kuo A."/>
            <person name="Salamov A."/>
            <person name="Ahrendt S.R."/>
            <person name="Lipzen A."/>
            <person name="Sullivan W."/>
            <person name="Andreopoulos W.B."/>
            <person name="Clum A."/>
            <person name="Lindquist E."/>
            <person name="Daum C."/>
            <person name="Ramamoorthy G.K."/>
            <person name="Gryganskyi A."/>
            <person name="Culley D."/>
            <person name="Magnuson J.K."/>
            <person name="James T.Y."/>
            <person name="O'Malley M.A."/>
            <person name="Stajich J.E."/>
            <person name="Spatafora J.W."/>
            <person name="Visel A."/>
            <person name="Grigoriev I.V."/>
        </authorList>
    </citation>
    <scope>NUCLEOTIDE SEQUENCE [LARGE SCALE GENOMIC DNA]</scope>
    <source>
        <strain evidence="11">finn</strain>
    </source>
</reference>
<keyword evidence="7" id="KW-0539">Nucleus</keyword>
<evidence type="ECO:0000256" key="4">
    <source>
        <dbReference type="ARBA" id="ARBA00022454"/>
    </source>
</evidence>
<evidence type="ECO:0000256" key="7">
    <source>
        <dbReference type="ARBA" id="ARBA00023242"/>
    </source>
</evidence>
<evidence type="ECO:0000256" key="8">
    <source>
        <dbReference type="ARBA" id="ARBA00030039"/>
    </source>
</evidence>
<keyword evidence="4" id="KW-0158">Chromosome</keyword>
<dbReference type="PANTHER" id="PTHR13989">
    <property type="entry name" value="REPLICATION PROTEIN A-RELATED"/>
    <property type="match status" value="1"/>
</dbReference>
<evidence type="ECO:0000256" key="6">
    <source>
        <dbReference type="ARBA" id="ARBA00023125"/>
    </source>
</evidence>
<dbReference type="AlphaFoldDB" id="A0A1Y1VHN6"/>
<reference evidence="10 11" key="1">
    <citation type="submission" date="2016-08" db="EMBL/GenBank/DDBJ databases">
        <title>Genomes of anaerobic fungi encode conserved fungal cellulosomes for biomass hydrolysis.</title>
        <authorList>
            <consortium name="DOE Joint Genome Institute"/>
            <person name="Haitjema C.H."/>
            <person name="Gilmore S.P."/>
            <person name="Henske J.K."/>
            <person name="Solomon K.V."/>
            <person name="De Groot R."/>
            <person name="Kuo A."/>
            <person name="Mondo S.J."/>
            <person name="Salamov A.A."/>
            <person name="Labutti K."/>
            <person name="Zhao Z."/>
            <person name="Chiniquy J."/>
            <person name="Barry K."/>
            <person name="Brewer H.M."/>
            <person name="Purvine S.O."/>
            <person name="Wright A.T."/>
            <person name="Boxma B."/>
            <person name="Van Alen T."/>
            <person name="Hackstein J.H."/>
            <person name="Baker S.E."/>
            <person name="Grigoriev I.V."/>
            <person name="O'Malley M.A."/>
        </authorList>
    </citation>
    <scope>NUCLEOTIDE SEQUENCE [LARGE SCALE GENOMIC DNA]</scope>
    <source>
        <strain evidence="11">finn</strain>
    </source>
</reference>
<comment type="caution">
    <text evidence="10">The sequence shown here is derived from an EMBL/GenBank/DDBJ whole genome shotgun (WGS) entry which is preliminary data.</text>
</comment>
<keyword evidence="5" id="KW-0779">Telomere</keyword>
<feature type="domain" description="OB" evidence="9">
    <location>
        <begin position="54"/>
        <end position="124"/>
    </location>
</feature>
<dbReference type="InterPro" id="IPR040260">
    <property type="entry name" value="RFA2-like"/>
</dbReference>
<evidence type="ECO:0000256" key="2">
    <source>
        <dbReference type="ARBA" id="ARBA00004574"/>
    </source>
</evidence>
<dbReference type="InterPro" id="IPR004365">
    <property type="entry name" value="NA-bd_OB_tRNA"/>
</dbReference>
<evidence type="ECO:0000313" key="10">
    <source>
        <dbReference type="EMBL" id="ORX56474.1"/>
    </source>
</evidence>
<comment type="subcellular location">
    <subcellularLocation>
        <location evidence="2">Chromosome</location>
        <location evidence="2">Telomere</location>
    </subcellularLocation>
    <subcellularLocation>
        <location evidence="1">Nucleus</location>
    </subcellularLocation>
</comment>
<dbReference type="InterPro" id="IPR012340">
    <property type="entry name" value="NA-bd_OB-fold"/>
</dbReference>
<dbReference type="Gene3D" id="2.40.50.140">
    <property type="entry name" value="Nucleic acid-binding proteins"/>
    <property type="match status" value="1"/>
</dbReference>
<keyword evidence="6" id="KW-0238">DNA-binding</keyword>
<evidence type="ECO:0000256" key="3">
    <source>
        <dbReference type="ARBA" id="ARBA00017411"/>
    </source>
</evidence>
<evidence type="ECO:0000259" key="9">
    <source>
        <dbReference type="Pfam" id="PF01336"/>
    </source>
</evidence>
<accession>A0A1Y1VHN6</accession>
<dbReference type="Proteomes" id="UP000193719">
    <property type="component" value="Unassembled WGS sequence"/>
</dbReference>
<dbReference type="GO" id="GO:0000781">
    <property type="term" value="C:chromosome, telomeric region"/>
    <property type="evidence" value="ECO:0007669"/>
    <property type="project" value="UniProtKB-SubCell"/>
</dbReference>
<evidence type="ECO:0000313" key="11">
    <source>
        <dbReference type="Proteomes" id="UP000193719"/>
    </source>
</evidence>
<dbReference type="GO" id="GO:0005634">
    <property type="term" value="C:nucleus"/>
    <property type="evidence" value="ECO:0007669"/>
    <property type="project" value="UniProtKB-SubCell"/>
</dbReference>
<organism evidence="10 11">
    <name type="scientific">Piromyces finnis</name>
    <dbReference type="NCBI Taxonomy" id="1754191"/>
    <lineage>
        <taxon>Eukaryota</taxon>
        <taxon>Fungi</taxon>
        <taxon>Fungi incertae sedis</taxon>
        <taxon>Chytridiomycota</taxon>
        <taxon>Chytridiomycota incertae sedis</taxon>
        <taxon>Neocallimastigomycetes</taxon>
        <taxon>Neocallimastigales</taxon>
        <taxon>Neocallimastigaceae</taxon>
        <taxon>Piromyces</taxon>
    </lineage>
</organism>
<evidence type="ECO:0000256" key="5">
    <source>
        <dbReference type="ARBA" id="ARBA00022895"/>
    </source>
</evidence>
<dbReference type="STRING" id="1754191.A0A1Y1VHN6"/>
<name>A0A1Y1VHN6_9FUNG</name>
<evidence type="ECO:0000256" key="1">
    <source>
        <dbReference type="ARBA" id="ARBA00004123"/>
    </source>
</evidence>